<gene>
    <name evidence="1" type="ORF">CLUMA_CG013184</name>
</gene>
<name>A0A1J1IN28_9DIPT</name>
<protein>
    <submittedName>
        <fullName evidence="1">CLUMA_CG013184, isoform A</fullName>
    </submittedName>
</protein>
<dbReference type="Proteomes" id="UP000183832">
    <property type="component" value="Unassembled WGS sequence"/>
</dbReference>
<evidence type="ECO:0000313" key="1">
    <source>
        <dbReference type="EMBL" id="CRK99881.1"/>
    </source>
</evidence>
<accession>A0A1J1IN28</accession>
<organism evidence="1 2">
    <name type="scientific">Clunio marinus</name>
    <dbReference type="NCBI Taxonomy" id="568069"/>
    <lineage>
        <taxon>Eukaryota</taxon>
        <taxon>Metazoa</taxon>
        <taxon>Ecdysozoa</taxon>
        <taxon>Arthropoda</taxon>
        <taxon>Hexapoda</taxon>
        <taxon>Insecta</taxon>
        <taxon>Pterygota</taxon>
        <taxon>Neoptera</taxon>
        <taxon>Endopterygota</taxon>
        <taxon>Diptera</taxon>
        <taxon>Nematocera</taxon>
        <taxon>Chironomoidea</taxon>
        <taxon>Chironomidae</taxon>
        <taxon>Clunio</taxon>
    </lineage>
</organism>
<keyword evidence="2" id="KW-1185">Reference proteome</keyword>
<dbReference type="EMBL" id="CVRI01000054">
    <property type="protein sequence ID" value="CRK99881.1"/>
    <property type="molecule type" value="Genomic_DNA"/>
</dbReference>
<evidence type="ECO:0000313" key="2">
    <source>
        <dbReference type="Proteomes" id="UP000183832"/>
    </source>
</evidence>
<sequence>MVWDKCVHYLFSSKEISEELDNMTGLDVRFRIKFTNEIISGTLGIKKKRKTKYLLSLPNRLIGNWYIINKFPILSSTSQYS</sequence>
<reference evidence="1 2" key="1">
    <citation type="submission" date="2015-04" db="EMBL/GenBank/DDBJ databases">
        <authorList>
            <person name="Syromyatnikov M.Y."/>
            <person name="Popov V.N."/>
        </authorList>
    </citation>
    <scope>NUCLEOTIDE SEQUENCE [LARGE SCALE GENOMIC DNA]</scope>
</reference>
<dbReference type="AlphaFoldDB" id="A0A1J1IN28"/>
<proteinExistence type="predicted"/>